<evidence type="ECO:0000313" key="2">
    <source>
        <dbReference type="Proteomes" id="UP001595752"/>
    </source>
</evidence>
<organism evidence="1 2">
    <name type="scientific">Bacillus songklensis</name>
    <dbReference type="NCBI Taxonomy" id="1069116"/>
    <lineage>
        <taxon>Bacteria</taxon>
        <taxon>Bacillati</taxon>
        <taxon>Bacillota</taxon>
        <taxon>Bacilli</taxon>
        <taxon>Bacillales</taxon>
        <taxon>Bacillaceae</taxon>
        <taxon>Bacillus</taxon>
    </lineage>
</organism>
<reference evidence="2" key="1">
    <citation type="journal article" date="2019" name="Int. J. Syst. Evol. Microbiol.">
        <title>The Global Catalogue of Microorganisms (GCM) 10K type strain sequencing project: providing services to taxonomists for standard genome sequencing and annotation.</title>
        <authorList>
            <consortium name="The Broad Institute Genomics Platform"/>
            <consortium name="The Broad Institute Genome Sequencing Center for Infectious Disease"/>
            <person name="Wu L."/>
            <person name="Ma J."/>
        </authorList>
    </citation>
    <scope>NUCLEOTIDE SEQUENCE [LARGE SCALE GENOMIC DNA]</scope>
    <source>
        <strain evidence="2">CCUG 61889</strain>
    </source>
</reference>
<proteinExistence type="predicted"/>
<evidence type="ECO:0000313" key="1">
    <source>
        <dbReference type="EMBL" id="MFC3884297.1"/>
    </source>
</evidence>
<dbReference type="Proteomes" id="UP001595752">
    <property type="component" value="Unassembled WGS sequence"/>
</dbReference>
<dbReference type="EMBL" id="JBHRZT010000052">
    <property type="protein sequence ID" value="MFC3884297.1"/>
    <property type="molecule type" value="Genomic_DNA"/>
</dbReference>
<name>A0ABV8B213_9BACI</name>
<gene>
    <name evidence="1" type="ORF">ACFOU2_12645</name>
</gene>
<keyword evidence="2" id="KW-1185">Reference proteome</keyword>
<accession>A0ABV8B213</accession>
<protein>
    <submittedName>
        <fullName evidence="1">Uncharacterized protein</fullName>
    </submittedName>
</protein>
<comment type="caution">
    <text evidence="1">The sequence shown here is derived from an EMBL/GenBank/DDBJ whole genome shotgun (WGS) entry which is preliminary data.</text>
</comment>
<sequence length="145" mass="16834">MKDRRLRTVTSCDQRRRLNILFFENDRRSWLVQLDNEEKRKRLAQGRHALEASSPEALFASEEEGEATRVPSRCSWTTKKSGNGEKISRYNLCFFTWRKGPGTRNPTKTWIFLPGSFSTNDSRCLPKTLTAVLSGESHKIWLLLE</sequence>